<keyword evidence="3" id="KW-1185">Reference proteome</keyword>
<protein>
    <recommendedName>
        <fullName evidence="4">Pentacotripeptide-repeat region of PRORP domain-containing protein</fullName>
    </recommendedName>
</protein>
<dbReference type="eggNOG" id="ENOG502T0R1">
    <property type="taxonomic scope" value="Eukaryota"/>
</dbReference>
<dbReference type="Gene3D" id="1.25.40.10">
    <property type="entry name" value="Tetratricopeptide repeat domain"/>
    <property type="match status" value="1"/>
</dbReference>
<feature type="region of interest" description="Disordered" evidence="1">
    <location>
        <begin position="63"/>
        <end position="89"/>
    </location>
</feature>
<accession>K0T9R4</accession>
<dbReference type="InterPro" id="IPR050667">
    <property type="entry name" value="PPR-containing_protein"/>
</dbReference>
<dbReference type="Proteomes" id="UP000266841">
    <property type="component" value="Unassembled WGS sequence"/>
</dbReference>
<proteinExistence type="predicted"/>
<dbReference type="OMA" id="FINRIRY"/>
<evidence type="ECO:0000313" key="2">
    <source>
        <dbReference type="EMBL" id="EJK73834.1"/>
    </source>
</evidence>
<dbReference type="AlphaFoldDB" id="K0T9R4"/>
<dbReference type="PANTHER" id="PTHR47939">
    <property type="entry name" value="MEMBRANE-ASSOCIATED SALT-INDUCIBLE PROTEIN-LIKE"/>
    <property type="match status" value="1"/>
</dbReference>
<organism evidence="2 3">
    <name type="scientific">Thalassiosira oceanica</name>
    <name type="common">Marine diatom</name>
    <dbReference type="NCBI Taxonomy" id="159749"/>
    <lineage>
        <taxon>Eukaryota</taxon>
        <taxon>Sar</taxon>
        <taxon>Stramenopiles</taxon>
        <taxon>Ochrophyta</taxon>
        <taxon>Bacillariophyta</taxon>
        <taxon>Coscinodiscophyceae</taxon>
        <taxon>Thalassiosirophycidae</taxon>
        <taxon>Thalassiosirales</taxon>
        <taxon>Thalassiosiraceae</taxon>
        <taxon>Thalassiosira</taxon>
    </lineage>
</organism>
<evidence type="ECO:0008006" key="4">
    <source>
        <dbReference type="Google" id="ProtNLM"/>
    </source>
</evidence>
<feature type="compositionally biased region" description="Polar residues" evidence="1">
    <location>
        <begin position="69"/>
        <end position="87"/>
    </location>
</feature>
<dbReference type="Pfam" id="PF13041">
    <property type="entry name" value="PPR_2"/>
    <property type="match status" value="1"/>
</dbReference>
<evidence type="ECO:0000313" key="3">
    <source>
        <dbReference type="Proteomes" id="UP000266841"/>
    </source>
</evidence>
<dbReference type="EMBL" id="AGNL01004172">
    <property type="protein sequence ID" value="EJK73834.1"/>
    <property type="molecule type" value="Genomic_DNA"/>
</dbReference>
<dbReference type="InterPro" id="IPR002885">
    <property type="entry name" value="PPR_rpt"/>
</dbReference>
<name>K0T9R4_THAOC</name>
<reference evidence="2 3" key="1">
    <citation type="journal article" date="2012" name="Genome Biol.">
        <title>Genome and low-iron response of an oceanic diatom adapted to chronic iron limitation.</title>
        <authorList>
            <person name="Lommer M."/>
            <person name="Specht M."/>
            <person name="Roy A.S."/>
            <person name="Kraemer L."/>
            <person name="Andreson R."/>
            <person name="Gutowska M.A."/>
            <person name="Wolf J."/>
            <person name="Bergner S.V."/>
            <person name="Schilhabel M.B."/>
            <person name="Klostermeier U.C."/>
            <person name="Beiko R.G."/>
            <person name="Rosenstiel P."/>
            <person name="Hippler M."/>
            <person name="Laroche J."/>
        </authorList>
    </citation>
    <scope>NUCLEOTIDE SEQUENCE [LARGE SCALE GENOMIC DNA]</scope>
    <source>
        <strain evidence="2 3">CCMP1005</strain>
    </source>
</reference>
<dbReference type="NCBIfam" id="TIGR00756">
    <property type="entry name" value="PPR"/>
    <property type="match status" value="1"/>
</dbReference>
<sequence length="622" mass="71311">MRFLSSYVNVVDLLTNDRDMCIGYGPPLYGAPAFDGGRKRMGDDTETFAFMQLFKAIATLNEEHPSEDVTGTTEDIPAPSQTNQMGPTSAPFEDRLRLAIDESDIKLLRTIWNENERRNLAEVEEPTLLSTMDCFLSEGDLATSLNILVHHAARCKADGRIPDLHLYQKFINRIRYSKLNFNAVEEIVKTLTEHIIEEYSEGKLVVFQYLLLPSLVQSLSSHDYFMINKSAKPILKYILDCNFPMVSPESNETILAKLGIRQTGIDFPPFHRLFGVLIKQGHIPEGVNTITNLVHSQFPFDDLEATHEILLAIKKLYTDDNTPTHVLNRCKIDLGSLEKISLHAARKTKFAYGELPLRLEVVLLIWDLVEQFDYEPNASLFEDIIQLFVRNKQHENALSALVEMEERLQEKPSRELIQSLAREISSDPRRLNYVHNIVTWHRNKHFHSTGTLNAVMHGFGMMRNMDMAFKVYDSFQRLGIRTDDRTYSILLESFNSSLRDVETAPKDEIFLTVQELLIDMDSTGVWRNKEFCNEHIRLLCALDRLQDAAIELEELGSDLGSRRKDGIPCGTVIMLVNRLLQSQEFKRARDVARLSEQVGCADHVPLMIRKIRERESRVGRRT</sequence>
<dbReference type="PANTHER" id="PTHR47939:SF1">
    <property type="entry name" value="OS04G0684500 PROTEIN"/>
    <property type="match status" value="1"/>
</dbReference>
<comment type="caution">
    <text evidence="2">The sequence shown here is derived from an EMBL/GenBank/DDBJ whole genome shotgun (WGS) entry which is preliminary data.</text>
</comment>
<dbReference type="InterPro" id="IPR011990">
    <property type="entry name" value="TPR-like_helical_dom_sf"/>
</dbReference>
<dbReference type="OrthoDB" id="185373at2759"/>
<gene>
    <name evidence="2" type="ORF">THAOC_04522</name>
</gene>
<evidence type="ECO:0000256" key="1">
    <source>
        <dbReference type="SAM" id="MobiDB-lite"/>
    </source>
</evidence>